<dbReference type="Pfam" id="PF06996">
    <property type="entry name" value="T6SS_TssG"/>
    <property type="match status" value="1"/>
</dbReference>
<comment type="caution">
    <text evidence="1">The sequence shown here is derived from an EMBL/GenBank/DDBJ whole genome shotgun (WGS) entry which is preliminary data.</text>
</comment>
<name>A0ABT1XDL6_9BURK</name>
<dbReference type="InterPro" id="IPR010732">
    <property type="entry name" value="T6SS_TssG-like"/>
</dbReference>
<dbReference type="PANTHER" id="PTHR35564:SF4">
    <property type="entry name" value="CYTOPLASMIC PROTEIN"/>
    <property type="match status" value="1"/>
</dbReference>
<reference evidence="1" key="1">
    <citation type="submission" date="2022-07" db="EMBL/GenBank/DDBJ databases">
        <authorList>
            <person name="Xamxidin M."/>
        </authorList>
    </citation>
    <scope>NUCLEOTIDE SEQUENCE</scope>
    <source>
        <strain evidence="1">YS8-69</strain>
    </source>
</reference>
<sequence>MNKPISKPTNKAITPAPNFFALLRQVENANPERPLLGTSLRLRDDPVRLGQHPHLDFATQDFQREEAIQAGRAGAIRKLYVQNFGLLGPNGALPLHYTEHAYDRIHHWNDTTFSEFLDIFHHRAYLLFYRAWAESQPHIAYHRKAHNPFSNRLNSLVGHGAQTSWGREALPTHFRAGLAGHFSRRTKTQEGLASVLSACTGQPVEVKPFQAQWLVLNQPTLSPLRLDQPKGGSSGFGANGMGALGQGAMLGSRVWCAQSKITLVIGPMPYSAYQNLLPKSAGRTRLVQATHAYLGLEFDCDYELQIRTDQIPQARLNGTAGLGRTAWVGSMARLQKINKPAVVRMKCPAVPESSSLSRSFA</sequence>
<protein>
    <submittedName>
        <fullName evidence="1">Type VI secretion system baseplate subunit TssG</fullName>
    </submittedName>
</protein>
<gene>
    <name evidence="1" type="primary">tssG</name>
    <name evidence="1" type="ORF">NSP04_01770</name>
</gene>
<dbReference type="RefSeq" id="WP_257510613.1">
    <property type="nucleotide sequence ID" value="NZ_JANKHG010000001.1"/>
</dbReference>
<keyword evidence="2" id="KW-1185">Reference proteome</keyword>
<dbReference type="PANTHER" id="PTHR35564">
    <property type="match status" value="1"/>
</dbReference>
<accession>A0ABT1XDL6</accession>
<dbReference type="Proteomes" id="UP001165267">
    <property type="component" value="Unassembled WGS sequence"/>
</dbReference>
<dbReference type="EMBL" id="JANKHG010000001">
    <property type="protein sequence ID" value="MCR2745371.1"/>
    <property type="molecule type" value="Genomic_DNA"/>
</dbReference>
<dbReference type="NCBIfam" id="TIGR03347">
    <property type="entry name" value="VI_chp_1"/>
    <property type="match status" value="1"/>
</dbReference>
<organism evidence="1 2">
    <name type="scientific">Limnobacter parvus</name>
    <dbReference type="NCBI Taxonomy" id="2939690"/>
    <lineage>
        <taxon>Bacteria</taxon>
        <taxon>Pseudomonadati</taxon>
        <taxon>Pseudomonadota</taxon>
        <taxon>Betaproteobacteria</taxon>
        <taxon>Burkholderiales</taxon>
        <taxon>Burkholderiaceae</taxon>
        <taxon>Limnobacter</taxon>
    </lineage>
</organism>
<evidence type="ECO:0000313" key="1">
    <source>
        <dbReference type="EMBL" id="MCR2745371.1"/>
    </source>
</evidence>
<proteinExistence type="predicted"/>
<evidence type="ECO:0000313" key="2">
    <source>
        <dbReference type="Proteomes" id="UP001165267"/>
    </source>
</evidence>